<evidence type="ECO:0000256" key="8">
    <source>
        <dbReference type="ARBA" id="ARBA00049244"/>
    </source>
</evidence>
<dbReference type="GO" id="GO:0006281">
    <property type="term" value="P:DNA repair"/>
    <property type="evidence" value="ECO:0007669"/>
    <property type="project" value="UniProtKB-UniRule"/>
</dbReference>
<dbReference type="InterPro" id="IPR011708">
    <property type="entry name" value="DNA_pol3_alpha_NTPase_dom"/>
</dbReference>
<name>A0A6J4HSY7_9PROT</name>
<dbReference type="EC" id="2.7.7.7" evidence="9"/>
<dbReference type="CDD" id="cd04485">
    <property type="entry name" value="DnaE_OBF"/>
    <property type="match status" value="1"/>
</dbReference>
<keyword evidence="7 9" id="KW-0234">DNA repair</keyword>
<dbReference type="NCBIfam" id="TIGR00594">
    <property type="entry name" value="polc"/>
    <property type="match status" value="1"/>
</dbReference>
<feature type="region of interest" description="Disordered" evidence="10">
    <location>
        <begin position="1110"/>
        <end position="1132"/>
    </location>
</feature>
<dbReference type="EMBL" id="CADCTL010000080">
    <property type="protein sequence ID" value="CAA9230198.1"/>
    <property type="molecule type" value="Genomic_DNA"/>
</dbReference>
<comment type="similarity">
    <text evidence="9">Belongs to the DNA polymerase type-C family. DnaE2 subfamily.</text>
</comment>
<accession>A0A6J4HSY7</accession>
<dbReference type="Pfam" id="PF07733">
    <property type="entry name" value="DNA_pol3_alpha"/>
    <property type="match status" value="1"/>
</dbReference>
<protein>
    <recommendedName>
        <fullName evidence="9">Error-prone DNA polymerase</fullName>
        <ecNumber evidence="9">2.7.7.7</ecNumber>
    </recommendedName>
</protein>
<dbReference type="Pfam" id="PF17657">
    <property type="entry name" value="DNA_pol3_finger"/>
    <property type="match status" value="1"/>
</dbReference>
<evidence type="ECO:0000256" key="7">
    <source>
        <dbReference type="ARBA" id="ARBA00023204"/>
    </source>
</evidence>
<evidence type="ECO:0000256" key="5">
    <source>
        <dbReference type="ARBA" id="ARBA00022763"/>
    </source>
</evidence>
<dbReference type="AlphaFoldDB" id="A0A6J4HSY7"/>
<keyword evidence="6 9" id="KW-0239">DNA-directed DNA polymerase</keyword>
<dbReference type="Pfam" id="PF02811">
    <property type="entry name" value="PHP"/>
    <property type="match status" value="1"/>
</dbReference>
<dbReference type="HAMAP" id="MF_01902">
    <property type="entry name" value="DNApol_error_prone"/>
    <property type="match status" value="1"/>
</dbReference>
<feature type="compositionally biased region" description="Basic and acidic residues" evidence="10">
    <location>
        <begin position="1110"/>
        <end position="1119"/>
    </location>
</feature>
<dbReference type="InterPro" id="IPR004013">
    <property type="entry name" value="PHP_dom"/>
</dbReference>
<dbReference type="InterPro" id="IPR040982">
    <property type="entry name" value="DNA_pol3_finger"/>
</dbReference>
<dbReference type="InterPro" id="IPR003141">
    <property type="entry name" value="Pol/His_phosphatase_N"/>
</dbReference>
<dbReference type="InterPro" id="IPR023073">
    <property type="entry name" value="DnaE2"/>
</dbReference>
<dbReference type="SMART" id="SM00481">
    <property type="entry name" value="POLIIIAc"/>
    <property type="match status" value="1"/>
</dbReference>
<dbReference type="Gene3D" id="3.20.20.140">
    <property type="entry name" value="Metal-dependent hydrolases"/>
    <property type="match status" value="1"/>
</dbReference>
<comment type="function">
    <text evidence="9">DNA polymerase involved in damage-induced mutagenesis and translesion synthesis (TLS). It is not the major replicative DNA polymerase.</text>
</comment>
<keyword evidence="4 9" id="KW-0235">DNA replication</keyword>
<dbReference type="InterPro" id="IPR029460">
    <property type="entry name" value="DNAPol_HHH"/>
</dbReference>
<dbReference type="PANTHER" id="PTHR32294">
    <property type="entry name" value="DNA POLYMERASE III SUBUNIT ALPHA"/>
    <property type="match status" value="1"/>
</dbReference>
<dbReference type="GO" id="GO:0003887">
    <property type="term" value="F:DNA-directed DNA polymerase activity"/>
    <property type="evidence" value="ECO:0007669"/>
    <property type="project" value="UniProtKB-UniRule"/>
</dbReference>
<feature type="domain" description="Polymerase/histidinol phosphatase N-terminal" evidence="11">
    <location>
        <begin position="6"/>
        <end position="73"/>
    </location>
</feature>
<evidence type="ECO:0000256" key="6">
    <source>
        <dbReference type="ARBA" id="ARBA00022932"/>
    </source>
</evidence>
<evidence type="ECO:0000256" key="4">
    <source>
        <dbReference type="ARBA" id="ARBA00022705"/>
    </source>
</evidence>
<comment type="catalytic activity">
    <reaction evidence="8 9">
        <text>DNA(n) + a 2'-deoxyribonucleoside 5'-triphosphate = DNA(n+1) + diphosphate</text>
        <dbReference type="Rhea" id="RHEA:22508"/>
        <dbReference type="Rhea" id="RHEA-COMP:17339"/>
        <dbReference type="Rhea" id="RHEA-COMP:17340"/>
        <dbReference type="ChEBI" id="CHEBI:33019"/>
        <dbReference type="ChEBI" id="CHEBI:61560"/>
        <dbReference type="ChEBI" id="CHEBI:173112"/>
        <dbReference type="EC" id="2.7.7.7"/>
    </reaction>
</comment>
<evidence type="ECO:0000256" key="9">
    <source>
        <dbReference type="HAMAP-Rule" id="MF_01902"/>
    </source>
</evidence>
<dbReference type="PANTHER" id="PTHR32294:SF4">
    <property type="entry name" value="ERROR-PRONE DNA POLYMERASE"/>
    <property type="match status" value="1"/>
</dbReference>
<comment type="subcellular location">
    <subcellularLocation>
        <location evidence="9">Cytoplasm</location>
    </subcellularLocation>
</comment>
<gene>
    <name evidence="9" type="primary">dnaE2</name>
    <name evidence="12" type="ORF">AVDCRST_MAG04-1086</name>
</gene>
<evidence type="ECO:0000313" key="12">
    <source>
        <dbReference type="EMBL" id="CAA9230198.1"/>
    </source>
</evidence>
<sequence>MKPGYAELGALSNFTFLEGASHPHELVGQAKALGHAAVGIADRNSFAGLVRGHVAAKEANVQFVPGARVRMPDGIEYLAWPTDRAAYGRLARLLSKGRMEAPKGECRITRDELIEHAEGLVMALLPPETPDEAFATRLARDAAALRRHLALPLFCAADHRFRGNDRKRLDLLAAMAGAAGAPLLAAGGVRFHHPDRRRLADVLAAIRLRTTVDALGFAAAPNAEAHLKPEAEVRRLFAGHEDAVDATMRVAGACRFSMGHLSYEYPEEILDEGLSPQQTLARRADEAMRARWPDGVPEKVRKQIAHELRLIAQLNYAPYFLTVHEIVRFAQSQGILCQGRGSAANSTLCYALGITSVEPEKHTLLFERFISAERDEPPDIDVDFEHERRELVIQHIYGRYGRHRAAIAATVIRYRDRSAIREVGKAMGLSEDVTAELAKATWGIGQLPLAEAAAERGLDPARGPRLRMACELAEELVGFPRHLSTHVGGFVITRGPLTELAIVTKAAMENRHTIEWDKDDIEALRILKVDVLGLGMLTCVRRAFALIAAAHGGPPLTLQTVPQDDPETYAMLRRADSVGVFQVESRAQMNMLPRLKPDKFYDLVIEVAIVRPGPIQGDMVHPYLRRKNGEEEPTYPSEALKGVLHKTLGVPLFQEQAMQIAIVGAGFSPDRADQLRRAMATFRHVGLVHTFREEFVAGMERNNYPREFAERCFSQIEGFGTYGFPESHAAAFAQLVYVSAWIKRHHPAAFAAAILNSQPMGFYAPAQLVRDAQEHNVRVRPIDALRSDWDCTLEPDAESEGGLALRLGLRMVEGLSKEMAERLTKTRPAWGAEHLQHAPDRAVGACAAAQSQPARRIGLDRATLERPTGTRPSGSPERPPHTPPDRTQGARPGAGTLARLAHRAGLDRAALERLAGADAFRGLGLGRRAALWEATAFEPPSALPTEVEEPAALLPAATAGEQTVLDYAGTSLTLRHHPLALLRPTLAAEGLADTRALNSARRGTRLRLPGLVLVRQRPGSAKGVVFFTVEDEWGTANLVVYADLVRRFRAAVVAARLVVAEGRVERTEAEVPIVHLIVQRLLDRSDLLFGLAALDRPEAAPWRRALAHADEVEKGEPRGAPRPRLPRSRDFH</sequence>
<dbReference type="Pfam" id="PF14579">
    <property type="entry name" value="HHH_6"/>
    <property type="match status" value="1"/>
</dbReference>
<keyword evidence="5 9" id="KW-0227">DNA damage</keyword>
<dbReference type="GO" id="GO:0008408">
    <property type="term" value="F:3'-5' exonuclease activity"/>
    <property type="evidence" value="ECO:0007669"/>
    <property type="project" value="InterPro"/>
</dbReference>
<dbReference type="NCBIfam" id="NF004225">
    <property type="entry name" value="PRK05672.1"/>
    <property type="match status" value="1"/>
</dbReference>
<dbReference type="GO" id="GO:0005737">
    <property type="term" value="C:cytoplasm"/>
    <property type="evidence" value="ECO:0007669"/>
    <property type="project" value="UniProtKB-SubCell"/>
</dbReference>
<evidence type="ECO:0000256" key="2">
    <source>
        <dbReference type="ARBA" id="ARBA00022679"/>
    </source>
</evidence>
<keyword evidence="1 9" id="KW-0963">Cytoplasm</keyword>
<evidence type="ECO:0000256" key="3">
    <source>
        <dbReference type="ARBA" id="ARBA00022695"/>
    </source>
</evidence>
<organism evidence="12">
    <name type="scientific">uncultured Acetobacteraceae bacterium</name>
    <dbReference type="NCBI Taxonomy" id="169975"/>
    <lineage>
        <taxon>Bacteria</taxon>
        <taxon>Pseudomonadati</taxon>
        <taxon>Pseudomonadota</taxon>
        <taxon>Alphaproteobacteria</taxon>
        <taxon>Acetobacterales</taxon>
        <taxon>Acetobacteraceae</taxon>
        <taxon>environmental samples</taxon>
    </lineage>
</organism>
<evidence type="ECO:0000256" key="1">
    <source>
        <dbReference type="ARBA" id="ARBA00022490"/>
    </source>
</evidence>
<evidence type="ECO:0000259" key="11">
    <source>
        <dbReference type="SMART" id="SM00481"/>
    </source>
</evidence>
<reference evidence="12" key="1">
    <citation type="submission" date="2020-02" db="EMBL/GenBank/DDBJ databases">
        <authorList>
            <person name="Meier V. D."/>
        </authorList>
    </citation>
    <scope>NUCLEOTIDE SEQUENCE</scope>
    <source>
        <strain evidence="12">AVDCRST_MAG04</strain>
    </source>
</reference>
<keyword evidence="2 9" id="KW-0808">Transferase</keyword>
<dbReference type="CDD" id="cd07434">
    <property type="entry name" value="PHP_PolIIIA_DnaE2"/>
    <property type="match status" value="1"/>
</dbReference>
<feature type="region of interest" description="Disordered" evidence="10">
    <location>
        <begin position="850"/>
        <end position="893"/>
    </location>
</feature>
<proteinExistence type="inferred from homology"/>
<dbReference type="InterPro" id="IPR004805">
    <property type="entry name" value="DnaE2/DnaE/PolC"/>
</dbReference>
<dbReference type="GO" id="GO:0006260">
    <property type="term" value="P:DNA replication"/>
    <property type="evidence" value="ECO:0007669"/>
    <property type="project" value="UniProtKB-KW"/>
</dbReference>
<keyword evidence="3 9" id="KW-0548">Nucleotidyltransferase</keyword>
<evidence type="ECO:0000256" key="10">
    <source>
        <dbReference type="SAM" id="MobiDB-lite"/>
    </source>
</evidence>